<dbReference type="InterPro" id="IPR036680">
    <property type="entry name" value="SPOR-like_sf"/>
</dbReference>
<accession>A0A927HYF9</accession>
<feature type="compositionally biased region" description="Low complexity" evidence="1">
    <location>
        <begin position="73"/>
        <end position="83"/>
    </location>
</feature>
<proteinExistence type="predicted"/>
<feature type="region of interest" description="Disordered" evidence="1">
    <location>
        <begin position="364"/>
        <end position="452"/>
    </location>
</feature>
<keyword evidence="2" id="KW-1133">Transmembrane helix</keyword>
<dbReference type="PROSITE" id="PS51724">
    <property type="entry name" value="SPOR"/>
    <property type="match status" value="1"/>
</dbReference>
<reference evidence="4" key="1">
    <citation type="submission" date="2020-09" db="EMBL/GenBank/DDBJ databases">
        <title>Bosea spartocytisi sp. nov. a root nodule endophyte of Spartocytisus supranubius in the high mountain ecosystem fo the Teide National Park (Canary Islands, Spain).</title>
        <authorList>
            <person name="Pulido-Suarez L."/>
            <person name="Peix A."/>
            <person name="Igual J.M."/>
            <person name="Socas-Perez N."/>
            <person name="Velazquez E."/>
            <person name="Flores-Felix J.D."/>
            <person name="Leon-Barrios M."/>
        </authorList>
    </citation>
    <scope>NUCLEOTIDE SEQUENCE</scope>
    <source>
        <strain evidence="4">SSUT16</strain>
    </source>
</reference>
<evidence type="ECO:0000256" key="2">
    <source>
        <dbReference type="SAM" id="Phobius"/>
    </source>
</evidence>
<evidence type="ECO:0000256" key="1">
    <source>
        <dbReference type="SAM" id="MobiDB-lite"/>
    </source>
</evidence>
<organism evidence="4 5">
    <name type="scientific">Bosea spartocytisi</name>
    <dbReference type="NCBI Taxonomy" id="2773451"/>
    <lineage>
        <taxon>Bacteria</taxon>
        <taxon>Pseudomonadati</taxon>
        <taxon>Pseudomonadota</taxon>
        <taxon>Alphaproteobacteria</taxon>
        <taxon>Hyphomicrobiales</taxon>
        <taxon>Boseaceae</taxon>
        <taxon>Bosea</taxon>
    </lineage>
</organism>
<evidence type="ECO:0000313" key="4">
    <source>
        <dbReference type="EMBL" id="MBD3846430.1"/>
    </source>
</evidence>
<feature type="region of interest" description="Disordered" evidence="1">
    <location>
        <begin position="244"/>
        <end position="277"/>
    </location>
</feature>
<name>A0A927HYF9_9HYPH</name>
<dbReference type="AlphaFoldDB" id="A0A927HYF9"/>
<dbReference type="Proteomes" id="UP000619295">
    <property type="component" value="Unassembled WGS sequence"/>
</dbReference>
<keyword evidence="5" id="KW-1185">Reference proteome</keyword>
<dbReference type="Gene3D" id="3.30.70.1070">
    <property type="entry name" value="Sporulation related repeat"/>
    <property type="match status" value="1"/>
</dbReference>
<keyword evidence="2" id="KW-0472">Membrane</keyword>
<feature type="transmembrane region" description="Helical" evidence="2">
    <location>
        <begin position="219"/>
        <end position="239"/>
    </location>
</feature>
<feature type="compositionally biased region" description="Low complexity" evidence="1">
    <location>
        <begin position="423"/>
        <end position="452"/>
    </location>
</feature>
<dbReference type="EMBL" id="JACXWY010000006">
    <property type="protein sequence ID" value="MBD3846430.1"/>
    <property type="molecule type" value="Genomic_DNA"/>
</dbReference>
<dbReference type="RefSeq" id="WP_191124302.1">
    <property type="nucleotide sequence ID" value="NZ_JACXWY010000006.1"/>
</dbReference>
<sequence>MSEPARNRFALDLEDLERQLRGAGQAQRPAHSPDPLAELTRIVSQDDPLKDIFTERRQQPAAPATRQEPSFAVVPQQPVYVPPRTAQAPSPVAEPPAEMRGALDEFEALLRRTEPERKPAAAPVQPRQQYQYDDEPAEQDYAHPEPAAYSRPVPAQGAPAARDLDEEQGFYRAPVYQQEPAYDAEASDQGFDARQQTYHPQYAEHDLPDLEPRRSRKGLWAAAAVIAIGVIGVGGTMLLRGGSSSKSGAPPVIAADSGPVKVEPANPGGREIPNQNKQIYERSAEDPQGKTKLVDSQEQPVDIQQAARSMPSRVVLPGPGTASSETATVPTPGGAERSIVMPEPALTPMPPVPGLGEPRKVRTVSIRPDGSPAQAAAADANGNRPIATGSAPSRSIAGSPASANLPVAAAVPPPAAPKPQERATTPPAATTPAAPTRLASAAPAAPTPAPANAAIRAGTGDFVVQLGAPGSEQEARATFAALQRKYPQQLGGQSPIVRKTELAGGKTVYRLRVGPYSRDDATSMCSALQAAGGQCFIAKN</sequence>
<dbReference type="SUPFAM" id="SSF110997">
    <property type="entry name" value="Sporulation related repeat"/>
    <property type="match status" value="1"/>
</dbReference>
<evidence type="ECO:0000259" key="3">
    <source>
        <dbReference type="PROSITE" id="PS51724"/>
    </source>
</evidence>
<dbReference type="GO" id="GO:0042834">
    <property type="term" value="F:peptidoglycan binding"/>
    <property type="evidence" value="ECO:0007669"/>
    <property type="project" value="InterPro"/>
</dbReference>
<evidence type="ECO:0000313" key="5">
    <source>
        <dbReference type="Proteomes" id="UP000619295"/>
    </source>
</evidence>
<keyword evidence="2" id="KW-0812">Transmembrane</keyword>
<feature type="domain" description="SPOR" evidence="3">
    <location>
        <begin position="456"/>
        <end position="540"/>
    </location>
</feature>
<feature type="compositionally biased region" description="Basic and acidic residues" evidence="1">
    <location>
        <begin position="108"/>
        <end position="119"/>
    </location>
</feature>
<protein>
    <submittedName>
        <fullName evidence="4">SPOR domain-containing protein</fullName>
    </submittedName>
</protein>
<feature type="compositionally biased region" description="Low complexity" evidence="1">
    <location>
        <begin position="400"/>
        <end position="410"/>
    </location>
</feature>
<dbReference type="InterPro" id="IPR007730">
    <property type="entry name" value="SPOR-like_dom"/>
</dbReference>
<feature type="region of interest" description="Disordered" evidence="1">
    <location>
        <begin position="44"/>
        <end position="138"/>
    </location>
</feature>
<dbReference type="Pfam" id="PF05036">
    <property type="entry name" value="SPOR"/>
    <property type="match status" value="1"/>
</dbReference>
<feature type="region of interest" description="Disordered" evidence="1">
    <location>
        <begin position="313"/>
        <end position="336"/>
    </location>
</feature>
<feature type="compositionally biased region" description="Basic and acidic residues" evidence="1">
    <location>
        <begin position="47"/>
        <end position="58"/>
    </location>
</feature>
<gene>
    <name evidence="4" type="ORF">IED13_12050</name>
</gene>
<comment type="caution">
    <text evidence="4">The sequence shown here is derived from an EMBL/GenBank/DDBJ whole genome shotgun (WGS) entry which is preliminary data.</text>
</comment>